<dbReference type="GO" id="GO:0016887">
    <property type="term" value="F:ATP hydrolysis activity"/>
    <property type="evidence" value="ECO:0007669"/>
    <property type="project" value="InterPro"/>
</dbReference>
<evidence type="ECO:0000259" key="2">
    <source>
        <dbReference type="SMART" id="SM00382"/>
    </source>
</evidence>
<name>A0A6M1U9S2_9RHOB</name>
<organism evidence="3 4">
    <name type="scientific">Paragemmobacter kunshanensis</name>
    <dbReference type="NCBI Taxonomy" id="2583234"/>
    <lineage>
        <taxon>Bacteria</taxon>
        <taxon>Pseudomonadati</taxon>
        <taxon>Pseudomonadota</taxon>
        <taxon>Alphaproteobacteria</taxon>
        <taxon>Rhodobacterales</taxon>
        <taxon>Paracoccaceae</taxon>
        <taxon>Paragemmobacter</taxon>
    </lineage>
</organism>
<protein>
    <submittedName>
        <fullName evidence="3">AAA family ATPase</fullName>
    </submittedName>
</protein>
<sequence length="356" mass="39595">MWNVIPGLSRFVGRGWGGQGAAGQDDRVPRSEPPVPRTPTPDEIPPLPSVAGRRKPRGKIAESAPPAPVPVLEALDIYTEHFGLTAQPFSITPDPDFLFWSAAHKRAYAMLEYGVMTHAPITLITGEVGAGKTTLLQHMLRSLVPEVKVGLISNPHGSRAELIRWVLMALDQPARPEETYVDLFSRFQAYVIDEYAQGHRVILIFDEAQNLDREALEELRMYTNINTGRDVLLQLVLVGQPELRDMISRRDMRQFAQRVGALFHLPAMDLPTVKNYVAHRLKVAGRERRLFTADAIQLIHEKTGGVPRLVNRLCDLSLVYAFTAGRKQVDRGIVSEVLNDGSFIPMTDASDPKGDA</sequence>
<gene>
    <name evidence="3" type="ORF">G5V65_15150</name>
</gene>
<comment type="caution">
    <text evidence="3">The sequence shown here is derived from an EMBL/GenBank/DDBJ whole genome shotgun (WGS) entry which is preliminary data.</text>
</comment>
<dbReference type="InterPro" id="IPR052026">
    <property type="entry name" value="ExeA_AAA_ATPase_DNA-bind"/>
</dbReference>
<feature type="region of interest" description="Disordered" evidence="1">
    <location>
        <begin position="15"/>
        <end position="65"/>
    </location>
</feature>
<dbReference type="InterPro" id="IPR027417">
    <property type="entry name" value="P-loop_NTPase"/>
</dbReference>
<dbReference type="InterPro" id="IPR003593">
    <property type="entry name" value="AAA+_ATPase"/>
</dbReference>
<feature type="compositionally biased region" description="Pro residues" evidence="1">
    <location>
        <begin position="31"/>
        <end position="48"/>
    </location>
</feature>
<dbReference type="AlphaFoldDB" id="A0A6M1U9S2"/>
<dbReference type="RefSeq" id="WP_165051668.1">
    <property type="nucleotide sequence ID" value="NZ_JAALFE010000015.1"/>
</dbReference>
<dbReference type="SUPFAM" id="SSF52540">
    <property type="entry name" value="P-loop containing nucleoside triphosphate hydrolases"/>
    <property type="match status" value="1"/>
</dbReference>
<reference evidence="3 4" key="1">
    <citation type="submission" date="2020-02" db="EMBL/GenBank/DDBJ databases">
        <title>Rhodobacter translucens sp. nov., a novel bacterium isolated from activated sludge.</title>
        <authorList>
            <person name="Liu J."/>
        </authorList>
    </citation>
    <scope>NUCLEOTIDE SEQUENCE [LARGE SCALE GENOMIC DNA]</scope>
    <source>
        <strain evidence="3 4">HX-7-19</strain>
    </source>
</reference>
<dbReference type="PANTHER" id="PTHR35894:SF1">
    <property type="entry name" value="PHOSPHORIBULOKINASE _ URIDINE KINASE FAMILY"/>
    <property type="match status" value="1"/>
</dbReference>
<dbReference type="Pfam" id="PF13401">
    <property type="entry name" value="AAA_22"/>
    <property type="match status" value="1"/>
</dbReference>
<keyword evidence="4" id="KW-1185">Reference proteome</keyword>
<evidence type="ECO:0000313" key="3">
    <source>
        <dbReference type="EMBL" id="NGQ92233.1"/>
    </source>
</evidence>
<dbReference type="Proteomes" id="UP000474758">
    <property type="component" value="Unassembled WGS sequence"/>
</dbReference>
<dbReference type="Gene3D" id="3.40.50.300">
    <property type="entry name" value="P-loop containing nucleotide triphosphate hydrolases"/>
    <property type="match status" value="1"/>
</dbReference>
<proteinExistence type="predicted"/>
<dbReference type="InterPro" id="IPR049945">
    <property type="entry name" value="AAA_22"/>
</dbReference>
<accession>A0A6M1U9S2</accession>
<dbReference type="PANTHER" id="PTHR35894">
    <property type="entry name" value="GENERAL SECRETION PATHWAY PROTEIN A-RELATED"/>
    <property type="match status" value="1"/>
</dbReference>
<dbReference type="EMBL" id="JAALFE010000015">
    <property type="protein sequence ID" value="NGQ92233.1"/>
    <property type="molecule type" value="Genomic_DNA"/>
</dbReference>
<evidence type="ECO:0000313" key="4">
    <source>
        <dbReference type="Proteomes" id="UP000474758"/>
    </source>
</evidence>
<feature type="domain" description="AAA+ ATPase" evidence="2">
    <location>
        <begin position="118"/>
        <end position="263"/>
    </location>
</feature>
<evidence type="ECO:0000256" key="1">
    <source>
        <dbReference type="SAM" id="MobiDB-lite"/>
    </source>
</evidence>
<dbReference type="SMART" id="SM00382">
    <property type="entry name" value="AAA"/>
    <property type="match status" value="1"/>
</dbReference>